<name>A2GYN3_TRIV3</name>
<organism evidence="3 4">
    <name type="scientific">Trichomonas vaginalis (strain ATCC PRA-98 / G3)</name>
    <dbReference type="NCBI Taxonomy" id="412133"/>
    <lineage>
        <taxon>Eukaryota</taxon>
        <taxon>Metamonada</taxon>
        <taxon>Parabasalia</taxon>
        <taxon>Trichomonadida</taxon>
        <taxon>Trichomonadidae</taxon>
        <taxon>Trichomonas</taxon>
    </lineage>
</organism>
<dbReference type="VEuPathDB" id="TrichDB:TVAGG3_0416320"/>
<dbReference type="Proteomes" id="UP000001542">
    <property type="component" value="Unassembled WGS sequence"/>
</dbReference>
<protein>
    <submittedName>
        <fullName evidence="3">Uncharacterized protein</fullName>
    </submittedName>
</protein>
<evidence type="ECO:0000313" key="2">
    <source>
        <dbReference type="EMBL" id="EAX76957.1"/>
    </source>
</evidence>
<feature type="region of interest" description="Disordered" evidence="1">
    <location>
        <begin position="44"/>
        <end position="71"/>
    </location>
</feature>
<evidence type="ECO:0000313" key="3">
    <source>
        <dbReference type="EMBL" id="EAX77734.1"/>
    </source>
</evidence>
<feature type="compositionally biased region" description="Basic and acidic residues" evidence="1">
    <location>
        <begin position="56"/>
        <end position="71"/>
    </location>
</feature>
<gene>
    <name evidence="2" type="ORF">TVAG_321520</name>
    <name evidence="3" type="ORF">TVAG_577330</name>
</gene>
<dbReference type="EMBL" id="DS123769">
    <property type="protein sequence ID" value="EAX76957.1"/>
    <property type="molecule type" value="Genomic_DNA"/>
</dbReference>
<dbReference type="EMBL" id="DS122590">
    <property type="protein sequence ID" value="EAX77734.1"/>
    <property type="molecule type" value="Genomic_DNA"/>
</dbReference>
<accession>A2GYN3</accession>
<proteinExistence type="predicted"/>
<sequence length="71" mass="8696">MKCHRRDKRNQIDLYQMVLTFRFQIINHNEFFKSHHSINSRNNHHHHSINNHHHNVNGEEHSPLKKEISII</sequence>
<reference evidence="3" key="1">
    <citation type="submission" date="2006-10" db="EMBL/GenBank/DDBJ databases">
        <authorList>
            <person name="Amadeo P."/>
            <person name="Zhao Q."/>
            <person name="Wortman J."/>
            <person name="Fraser-Liggett C."/>
            <person name="Carlton J."/>
        </authorList>
    </citation>
    <scope>NUCLEOTIDE SEQUENCE</scope>
    <source>
        <strain evidence="3">G3</strain>
    </source>
</reference>
<dbReference type="KEGG" id="tva:4734371"/>
<feature type="compositionally biased region" description="Basic residues" evidence="1">
    <location>
        <begin position="44"/>
        <end position="55"/>
    </location>
</feature>
<dbReference type="VEuPathDB" id="TrichDB:TVAG_518260"/>
<evidence type="ECO:0000256" key="1">
    <source>
        <dbReference type="SAM" id="MobiDB-lite"/>
    </source>
</evidence>
<evidence type="ECO:0000313" key="4">
    <source>
        <dbReference type="Proteomes" id="UP000001542"/>
    </source>
</evidence>
<keyword evidence="4" id="KW-1185">Reference proteome</keyword>
<reference evidence="3" key="2">
    <citation type="journal article" date="2007" name="Science">
        <title>Draft genome sequence of the sexually transmitted pathogen Trichomonas vaginalis.</title>
        <authorList>
            <person name="Carlton J.M."/>
            <person name="Hirt R.P."/>
            <person name="Silva J.C."/>
            <person name="Delcher A.L."/>
            <person name="Schatz M."/>
            <person name="Zhao Q."/>
            <person name="Wortman J.R."/>
            <person name="Bidwell S.L."/>
            <person name="Alsmark U.C.M."/>
            <person name="Besteiro S."/>
            <person name="Sicheritz-Ponten T."/>
            <person name="Noel C.J."/>
            <person name="Dacks J.B."/>
            <person name="Foster P.G."/>
            <person name="Simillion C."/>
            <person name="Van de Peer Y."/>
            <person name="Miranda-Saavedra D."/>
            <person name="Barton G.J."/>
            <person name="Westrop G.D."/>
            <person name="Mueller S."/>
            <person name="Dessi D."/>
            <person name="Fiori P.L."/>
            <person name="Ren Q."/>
            <person name="Paulsen I."/>
            <person name="Zhang H."/>
            <person name="Bastida-Corcuera F.D."/>
            <person name="Simoes-Barbosa A."/>
            <person name="Brown M.T."/>
            <person name="Hayes R.D."/>
            <person name="Mukherjee M."/>
            <person name="Okumura C.Y."/>
            <person name="Schneider R."/>
            <person name="Smith A.J."/>
            <person name="Vanacova S."/>
            <person name="Villalvazo M."/>
            <person name="Haas B.J."/>
            <person name="Pertea M."/>
            <person name="Feldblyum T.V."/>
            <person name="Utterback T.R."/>
            <person name="Shu C.L."/>
            <person name="Osoegawa K."/>
            <person name="de Jong P.J."/>
            <person name="Hrdy I."/>
            <person name="Horvathova L."/>
            <person name="Zubacova Z."/>
            <person name="Dolezal P."/>
            <person name="Malik S.B."/>
            <person name="Logsdon J.M. Jr."/>
            <person name="Henze K."/>
            <person name="Gupta A."/>
            <person name="Wang C.C."/>
            <person name="Dunne R.L."/>
            <person name="Upcroft J.A."/>
            <person name="Upcroft P."/>
            <person name="White O."/>
            <person name="Salzberg S.L."/>
            <person name="Tang P."/>
            <person name="Chiu C.-H."/>
            <person name="Lee Y.-S."/>
            <person name="Embley T.M."/>
            <person name="Coombs G.H."/>
            <person name="Mottram J.C."/>
            <person name="Tachezy J."/>
            <person name="Fraser-Liggett C.M."/>
            <person name="Johnson P.J."/>
        </authorList>
    </citation>
    <scope>NUCLEOTIDE SEQUENCE [LARGE SCALE GENOMIC DNA]</scope>
    <source>
        <strain evidence="3">G3</strain>
    </source>
</reference>
<dbReference type="RefSeq" id="XP_001289887.1">
    <property type="nucleotide sequence ID" value="XM_001289886.1"/>
</dbReference>
<dbReference type="AlphaFoldDB" id="A2GYN3"/>